<protein>
    <submittedName>
        <fullName evidence="10">Movement protein</fullName>
    </submittedName>
</protein>
<dbReference type="EMBL" id="MG001959">
    <property type="protein sequence ID" value="AUT11869.1"/>
    <property type="molecule type" value="Genomic_DNA"/>
</dbReference>
<dbReference type="RefSeq" id="YP_009465994.1">
    <property type="nucleotide sequence ID" value="NC_037068.1"/>
</dbReference>
<keyword evidence="8" id="KW-1035">Host cytoplasm</keyword>
<reference evidence="10 11" key="1">
    <citation type="submission" date="2017-09" db="EMBL/GenBank/DDBJ databases">
        <title>From spatial viral metagenomics to biological and molecular characterization of plant viruses: the case study of geminiviruses.</title>
        <authorList>
            <person name="Claverie S."/>
            <person name="Bernardo P."/>
            <person name="Kraberger S."/>
            <person name="Hartnady P."/>
            <person name="Lefeuvre P."/>
            <person name="Lett J.-M."/>
            <person name="Filloux D."/>
            <person name="Harkins G.W."/>
            <person name="Varsani A."/>
            <person name="Martin D.P."/>
            <person name="Roumagnac P."/>
        </authorList>
    </citation>
    <scope>NUCLEOTIDE SEQUENCE [LARGE SCALE GENOMIC DNA]</scope>
    <source>
        <strain evidence="10">1-1</strain>
    </source>
</reference>
<dbReference type="GO" id="GO:0052170">
    <property type="term" value="P:symbiont-mediated suppression of host innate immune response"/>
    <property type="evidence" value="ECO:0007669"/>
    <property type="project" value="UniProtKB-KW"/>
</dbReference>
<evidence type="ECO:0000256" key="1">
    <source>
        <dbReference type="ARBA" id="ARBA00003603"/>
    </source>
</evidence>
<evidence type="ECO:0000256" key="6">
    <source>
        <dbReference type="ARBA" id="ARBA00022581"/>
    </source>
</evidence>
<evidence type="ECO:0000256" key="9">
    <source>
        <dbReference type="ARBA" id="ARBA00023280"/>
    </source>
</evidence>
<accession>A0A2I8B2Q1</accession>
<evidence type="ECO:0000256" key="4">
    <source>
        <dbReference type="ARBA" id="ARBA00011105"/>
    </source>
</evidence>
<evidence type="ECO:0000256" key="8">
    <source>
        <dbReference type="ARBA" id="ARBA00023200"/>
    </source>
</evidence>
<comment type="function">
    <text evidence="1">Through its interaction with host SGS3, acts as a suppressor of RNA-mediated gene silencing, also known as post-transcriptional gene silencing (PTGS), a mechanism of plant viral defense that limits the accumulation of viral RNAs.</text>
</comment>
<proteinExistence type="inferred from homology"/>
<dbReference type="GO" id="GO:0060967">
    <property type="term" value="P:negative regulation of gene silencing by regulatory ncRNA"/>
    <property type="evidence" value="ECO:0007669"/>
    <property type="project" value="InterPro"/>
</dbReference>
<dbReference type="Pfam" id="PF01524">
    <property type="entry name" value="Gemini_V2"/>
    <property type="match status" value="1"/>
</dbReference>
<dbReference type="GeneID" id="35997097"/>
<keyword evidence="5" id="KW-0941">Suppressor of RNA silencing</keyword>
<evidence type="ECO:0000256" key="2">
    <source>
        <dbReference type="ARBA" id="ARBA00004407"/>
    </source>
</evidence>
<comment type="similarity">
    <text evidence="3">Belongs to the geminiviridae protein AV2/V2 family.</text>
</comment>
<evidence type="ECO:0000256" key="5">
    <source>
        <dbReference type="ARBA" id="ARBA00022463"/>
    </source>
</evidence>
<dbReference type="Proteomes" id="UP000240547">
    <property type="component" value="Segment"/>
</dbReference>
<comment type="subcellular location">
    <subcellularLocation>
        <location evidence="2">Host cytoplasm</location>
        <location evidence="2">Host perinuclear region</location>
    </subcellularLocation>
</comment>
<evidence type="ECO:0000313" key="10">
    <source>
        <dbReference type="EMBL" id="AUT11869.1"/>
    </source>
</evidence>
<dbReference type="KEGG" id="vg:35997097"/>
<sequence length="107" mass="12153">MWDPLLHDFPESLHGFRCMLAVKYLLCVSSLYPVQSVGFELLRDCISAVRTRSYDEGSCKYSALCAKVRSTSEGELTQTRTPLCCCPHCPRHIGRDRVETETKEPEP</sequence>
<name>A0A2I8B2Q1_9GEMI</name>
<keyword evidence="6" id="KW-0945">Host-virus interaction</keyword>
<keyword evidence="11" id="KW-1185">Reference proteome</keyword>
<dbReference type="InterPro" id="IPR002511">
    <property type="entry name" value="Gemini_V2"/>
</dbReference>
<keyword evidence="9" id="KW-0899">Viral immunoevasion</keyword>
<keyword evidence="7" id="KW-1090">Inhibition of host innate immune response by virus</keyword>
<evidence type="ECO:0000256" key="3">
    <source>
        <dbReference type="ARBA" id="ARBA00009397"/>
    </source>
</evidence>
<dbReference type="GO" id="GO:0044220">
    <property type="term" value="C:host cell perinuclear region of cytoplasm"/>
    <property type="evidence" value="ECO:0007669"/>
    <property type="project" value="UniProtKB-SubCell"/>
</dbReference>
<comment type="subunit">
    <text evidence="4">Interacts with host SGS3.</text>
</comment>
<dbReference type="OrthoDB" id="14447at10239"/>
<evidence type="ECO:0000313" key="11">
    <source>
        <dbReference type="Proteomes" id="UP000240547"/>
    </source>
</evidence>
<organism evidence="10 11">
    <name type="scientific">Polygala garcinii associated virus</name>
    <dbReference type="NCBI Taxonomy" id="2093274"/>
    <lineage>
        <taxon>Viruses</taxon>
        <taxon>Monodnaviria</taxon>
        <taxon>Shotokuvirae</taxon>
        <taxon>Cressdnaviricota</taxon>
        <taxon>Repensiviricetes</taxon>
        <taxon>Geplafuvirales</taxon>
        <taxon>Geminiviridae</taxon>
        <taxon>Begomovirus</taxon>
        <taxon>Begomovirus polygalae</taxon>
    </lineage>
</organism>
<evidence type="ECO:0000256" key="7">
    <source>
        <dbReference type="ARBA" id="ARBA00022632"/>
    </source>
</evidence>